<protein>
    <submittedName>
        <fullName evidence="1">Uncharacterized protein</fullName>
    </submittedName>
</protein>
<gene>
    <name evidence="1" type="ORF">WJX84_002905</name>
</gene>
<name>A0AAW1SPI9_9CHLO</name>
<sequence length="116" mass="12783">MIACHTYATAFTVTWAPTSPSFVVLQGHSVRVFHVTASHIACVQLVPDMEPDYEHSRASLTCRWDPSGRFVVVLSKWNGSWQQVALHAQLKVDGNLPADEQLEAVSPLRDAVGLLN</sequence>
<organism evidence="1 2">
    <name type="scientific">Apatococcus fuscideae</name>
    <dbReference type="NCBI Taxonomy" id="2026836"/>
    <lineage>
        <taxon>Eukaryota</taxon>
        <taxon>Viridiplantae</taxon>
        <taxon>Chlorophyta</taxon>
        <taxon>core chlorophytes</taxon>
        <taxon>Trebouxiophyceae</taxon>
        <taxon>Chlorellales</taxon>
        <taxon>Chlorellaceae</taxon>
        <taxon>Apatococcus</taxon>
    </lineage>
</organism>
<evidence type="ECO:0000313" key="1">
    <source>
        <dbReference type="EMBL" id="KAK9850463.1"/>
    </source>
</evidence>
<reference evidence="1 2" key="1">
    <citation type="journal article" date="2024" name="Nat. Commun.">
        <title>Phylogenomics reveals the evolutionary origins of lichenization in chlorophyte algae.</title>
        <authorList>
            <person name="Puginier C."/>
            <person name="Libourel C."/>
            <person name="Otte J."/>
            <person name="Skaloud P."/>
            <person name="Haon M."/>
            <person name="Grisel S."/>
            <person name="Petersen M."/>
            <person name="Berrin J.G."/>
            <person name="Delaux P.M."/>
            <person name="Dal Grande F."/>
            <person name="Keller J."/>
        </authorList>
    </citation>
    <scope>NUCLEOTIDE SEQUENCE [LARGE SCALE GENOMIC DNA]</scope>
    <source>
        <strain evidence="1 2">SAG 2523</strain>
    </source>
</reference>
<dbReference type="EMBL" id="JALJOV010001287">
    <property type="protein sequence ID" value="KAK9850463.1"/>
    <property type="molecule type" value="Genomic_DNA"/>
</dbReference>
<accession>A0AAW1SPI9</accession>
<comment type="caution">
    <text evidence="1">The sequence shown here is derived from an EMBL/GenBank/DDBJ whole genome shotgun (WGS) entry which is preliminary data.</text>
</comment>
<dbReference type="Proteomes" id="UP001485043">
    <property type="component" value="Unassembled WGS sequence"/>
</dbReference>
<evidence type="ECO:0000313" key="2">
    <source>
        <dbReference type="Proteomes" id="UP001485043"/>
    </source>
</evidence>
<proteinExistence type="predicted"/>
<keyword evidence="2" id="KW-1185">Reference proteome</keyword>
<dbReference type="AlphaFoldDB" id="A0AAW1SPI9"/>